<keyword evidence="3" id="KW-1185">Reference proteome</keyword>
<evidence type="ECO:0000259" key="1">
    <source>
        <dbReference type="PROSITE" id="PS51819"/>
    </source>
</evidence>
<dbReference type="RefSeq" id="WP_344732148.1">
    <property type="nucleotide sequence ID" value="NZ_BAAAZH010000008.1"/>
</dbReference>
<dbReference type="EMBL" id="BAAAZH010000008">
    <property type="protein sequence ID" value="GAA4113109.1"/>
    <property type="molecule type" value="Genomic_DNA"/>
</dbReference>
<dbReference type="Proteomes" id="UP001501495">
    <property type="component" value="Unassembled WGS sequence"/>
</dbReference>
<dbReference type="InterPro" id="IPR004360">
    <property type="entry name" value="Glyas_Fos-R_dOase_dom"/>
</dbReference>
<comment type="caution">
    <text evidence="2">The sequence shown here is derived from an EMBL/GenBank/DDBJ whole genome shotgun (WGS) entry which is preliminary data.</text>
</comment>
<dbReference type="Gene3D" id="3.10.180.10">
    <property type="entry name" value="2,3-Dihydroxybiphenyl 1,2-Dioxygenase, domain 1"/>
    <property type="match status" value="2"/>
</dbReference>
<dbReference type="Pfam" id="PF00903">
    <property type="entry name" value="Glyoxalase"/>
    <property type="match status" value="1"/>
</dbReference>
<dbReference type="InterPro" id="IPR037523">
    <property type="entry name" value="VOC_core"/>
</dbReference>
<gene>
    <name evidence="2" type="ORF">GCM10022215_10030</name>
</gene>
<reference evidence="3" key="1">
    <citation type="journal article" date="2019" name="Int. J. Syst. Evol. Microbiol.">
        <title>The Global Catalogue of Microorganisms (GCM) 10K type strain sequencing project: providing services to taxonomists for standard genome sequencing and annotation.</title>
        <authorList>
            <consortium name="The Broad Institute Genomics Platform"/>
            <consortium name="The Broad Institute Genome Sequencing Center for Infectious Disease"/>
            <person name="Wu L."/>
            <person name="Ma J."/>
        </authorList>
    </citation>
    <scope>NUCLEOTIDE SEQUENCE [LARGE SCALE GENOMIC DNA]</scope>
    <source>
        <strain evidence="3">JCM 16703</strain>
    </source>
</reference>
<name>A0ABP7XE15_9ACTN</name>
<dbReference type="SUPFAM" id="SSF54593">
    <property type="entry name" value="Glyoxalase/Bleomycin resistance protein/Dihydroxybiphenyl dioxygenase"/>
    <property type="match status" value="1"/>
</dbReference>
<evidence type="ECO:0000313" key="2">
    <source>
        <dbReference type="EMBL" id="GAA4113109.1"/>
    </source>
</evidence>
<dbReference type="InterPro" id="IPR029068">
    <property type="entry name" value="Glyas_Bleomycin-R_OHBP_Dase"/>
</dbReference>
<proteinExistence type="predicted"/>
<protein>
    <submittedName>
        <fullName evidence="2">VOC family protein</fullName>
    </submittedName>
</protein>
<dbReference type="PROSITE" id="PS51819">
    <property type="entry name" value="VOC"/>
    <property type="match status" value="2"/>
</dbReference>
<dbReference type="CDD" id="cd07237">
    <property type="entry name" value="BphC1-RGP6_C_like"/>
    <property type="match status" value="1"/>
</dbReference>
<evidence type="ECO:0000313" key="3">
    <source>
        <dbReference type="Proteomes" id="UP001501495"/>
    </source>
</evidence>
<accession>A0ABP7XE15</accession>
<sequence>MTTASLPAPPEPAFSSLGYLGVSSERLEDWTSFATGRLGMQAGERSASTRALRMDERRARLIVTDDGARGFFGWEVAERDRFDAIADALDAAGIGVHELSAGECALRAVTAGLSFRDPAGNRVEVAWGPVVDDEPFRPGRTHSGFRTGSLGLGHAVLTTPAYDALVAFYVDVLGFRLSDYTTQPFRATFLRLNARHHSLAIIETDRVGVHHVMVELNHMDDVGQAYDLALAEPDSIGVTLGRHSNDHMFSFYTRTPSDFLIEYGWGGRSVDDRTWQPCELLDGPSLWGHERFWLPPEARRVAYDLQVAAAQRGVRAPVHVRPGNHDVAEDAL</sequence>
<feature type="domain" description="VOC" evidence="1">
    <location>
        <begin position="151"/>
        <end position="266"/>
    </location>
</feature>
<dbReference type="Pfam" id="PF22632">
    <property type="entry name" value="BphC_D1"/>
    <property type="match status" value="1"/>
</dbReference>
<organism evidence="2 3">
    <name type="scientific">Nocardioides fonticola</name>
    <dbReference type="NCBI Taxonomy" id="450363"/>
    <lineage>
        <taxon>Bacteria</taxon>
        <taxon>Bacillati</taxon>
        <taxon>Actinomycetota</taxon>
        <taxon>Actinomycetes</taxon>
        <taxon>Propionibacteriales</taxon>
        <taxon>Nocardioidaceae</taxon>
        <taxon>Nocardioides</taxon>
    </lineage>
</organism>
<feature type="domain" description="VOC" evidence="1">
    <location>
        <begin position="16"/>
        <end position="128"/>
    </location>
</feature>